<reference evidence="2 3" key="1">
    <citation type="journal article" date="2021" name="Microb. Ecol.">
        <title>Candidatus Mesenet longicola: Novel Endosymbionts of Brontispa longissima that Induce Cytoplasmic Incompatibility.</title>
        <authorList>
            <person name="Takano S."/>
            <person name="Gotoh Y."/>
            <person name="Hayashi T."/>
        </authorList>
    </citation>
    <scope>NUCLEOTIDE SEQUENCE [LARGE SCALE GENOMIC DNA]</scope>
    <source>
        <strain evidence="2">L5</strain>
    </source>
</reference>
<gene>
    <name evidence="2" type="ORF">sL5_06720</name>
</gene>
<dbReference type="AlphaFoldDB" id="A0A8J3HPG7"/>
<dbReference type="Proteomes" id="UP000637906">
    <property type="component" value="Unassembled WGS sequence"/>
</dbReference>
<evidence type="ECO:0000256" key="1">
    <source>
        <dbReference type="SAM" id="Phobius"/>
    </source>
</evidence>
<keyword evidence="1" id="KW-0812">Transmembrane</keyword>
<accession>A0A8J3HPG7</accession>
<feature type="transmembrane region" description="Helical" evidence="1">
    <location>
        <begin position="12"/>
        <end position="32"/>
    </location>
</feature>
<feature type="transmembrane region" description="Helical" evidence="1">
    <location>
        <begin position="44"/>
        <end position="65"/>
    </location>
</feature>
<proteinExistence type="predicted"/>
<name>A0A8J3HPG7_9RICK</name>
<comment type="caution">
    <text evidence="2">The sequence shown here is derived from an EMBL/GenBank/DDBJ whole genome shotgun (WGS) entry which is preliminary data.</text>
</comment>
<keyword evidence="3" id="KW-1185">Reference proteome</keyword>
<dbReference type="EMBL" id="BNGU01000026">
    <property type="protein sequence ID" value="GHM59679.1"/>
    <property type="molecule type" value="Genomic_DNA"/>
</dbReference>
<evidence type="ECO:0000313" key="3">
    <source>
        <dbReference type="Proteomes" id="UP000637906"/>
    </source>
</evidence>
<organism evidence="2 3">
    <name type="scientific">Candidatus Mesenet longicola</name>
    <dbReference type="NCBI Taxonomy" id="1892558"/>
    <lineage>
        <taxon>Bacteria</taxon>
        <taxon>Pseudomonadati</taxon>
        <taxon>Pseudomonadota</taxon>
        <taxon>Alphaproteobacteria</taxon>
        <taxon>Rickettsiales</taxon>
        <taxon>Anaplasmataceae</taxon>
        <taxon>Candidatus Mesenet</taxon>
    </lineage>
</organism>
<protein>
    <submittedName>
        <fullName evidence="2">Uncharacterized protein</fullName>
    </submittedName>
</protein>
<keyword evidence="1" id="KW-1133">Transmembrane helix</keyword>
<keyword evidence="1" id="KW-0472">Membrane</keyword>
<evidence type="ECO:0000313" key="2">
    <source>
        <dbReference type="EMBL" id="GHM59679.1"/>
    </source>
</evidence>
<sequence length="166" mass="18508">MNWIKSLQKKHSCEILLAVCCAVSCGAILSLLAKEASSGDASAAAVLTKVLIDSVFCLAFSFCLYQLLVSSFKEKETVLIVPLQVQELLNDPVASEMCVAPLKTMFPNANEEHIKYQLQEFIHDSQFAQLYNQSLFIFSLIGNQTIGHRLQFCNASQLHLQEHKLD</sequence>